<evidence type="ECO:0000256" key="2">
    <source>
        <dbReference type="ARBA" id="ARBA00004613"/>
    </source>
</evidence>
<dbReference type="RefSeq" id="XP_031024836.1">
    <property type="nucleotide sequence ID" value="XM_031169153.1"/>
</dbReference>
<dbReference type="SUPFAM" id="SSF49265">
    <property type="entry name" value="Fibronectin type III"/>
    <property type="match status" value="1"/>
</dbReference>
<dbReference type="PANTHER" id="PTHR31451">
    <property type="match status" value="1"/>
</dbReference>
<accession>A0A507C7E8</accession>
<protein>
    <recommendedName>
        <fullName evidence="4">mannan endo-1,4-beta-mannosidase</fullName>
        <ecNumber evidence="4">3.2.1.78</ecNumber>
    </recommendedName>
</protein>
<comment type="catalytic activity">
    <reaction evidence="1">
        <text>Random hydrolysis of (1-&gt;4)-beta-D-mannosidic linkages in mannans, galactomannans and glucomannans.</text>
        <dbReference type="EC" id="3.2.1.78"/>
    </reaction>
</comment>
<evidence type="ECO:0000256" key="7">
    <source>
        <dbReference type="ARBA" id="ARBA00022801"/>
    </source>
</evidence>
<gene>
    <name evidence="10" type="ORF">SmJEL517_g03225</name>
</gene>
<dbReference type="Gene3D" id="3.20.20.80">
    <property type="entry name" value="Glycosidases"/>
    <property type="match status" value="1"/>
</dbReference>
<keyword evidence="6" id="KW-0732">Signal</keyword>
<organism evidence="10 11">
    <name type="scientific">Synchytrium microbalum</name>
    <dbReference type="NCBI Taxonomy" id="1806994"/>
    <lineage>
        <taxon>Eukaryota</taxon>
        <taxon>Fungi</taxon>
        <taxon>Fungi incertae sedis</taxon>
        <taxon>Chytridiomycota</taxon>
        <taxon>Chytridiomycota incertae sedis</taxon>
        <taxon>Chytridiomycetes</taxon>
        <taxon>Synchytriales</taxon>
        <taxon>Synchytriaceae</taxon>
        <taxon>Synchytrium</taxon>
    </lineage>
</organism>
<sequence>MLGAAGIAQAATSCPCGCRTQNGTDWVYRDGADLKQNGQIFKWASVNVMDLGQLIDRPGYAQTTVTPYEAWDALKAVSVMGGRVARIYEFSIYNSVNPTGDISTFHWQGPGKYNEALFQSLDSTIATANFLKVKLIIGLIDWWWWRGGCADFVQSVWNTIPAKQGWTAKSMDFYTDADAIAEFKNFLKWIVNRKNTVSGLRYGDDPAILAWELGNEAAGWNQITPPAWTKGIARYIKTVAGDPNHLILDGTIGGEYGLQNTDGSWPNPSISKWQYMLQQGVLSDACVDIFNNHYYSSQGPTDYANRALRDVAIVRSAGKPFIVGEYGFADKQSYDNLNSAATNNGVTATMIWNMNFHSRDGGWYVHSEGNGYLSYHFPGFATSNSSPFDEIDVMSMLRNWSRWITGTSFQTLPVPDAPDLSITSSSPRNMKWRGSPGAQTYQLQRGLNASGPFTVVASGITDNVPSGSTIYNDYGATCGVTYYYRLQACSEGGCSIPSAIRGPIKC</sequence>
<dbReference type="Pfam" id="PF26410">
    <property type="entry name" value="GH5_mannosidase"/>
    <property type="match status" value="1"/>
</dbReference>
<comment type="subcellular location">
    <subcellularLocation>
        <location evidence="2">Secreted</location>
    </subcellularLocation>
</comment>
<dbReference type="GeneID" id="42004450"/>
<dbReference type="OrthoDB" id="406631at2759"/>
<evidence type="ECO:0000313" key="11">
    <source>
        <dbReference type="Proteomes" id="UP000319731"/>
    </source>
</evidence>
<dbReference type="EC" id="3.2.1.78" evidence="4"/>
<reference evidence="10 11" key="1">
    <citation type="journal article" date="2019" name="Sci. Rep.">
        <title>Comparative genomics of chytrid fungi reveal insights into the obligate biotrophic and pathogenic lifestyle of Synchytrium endobioticum.</title>
        <authorList>
            <person name="van de Vossenberg B.T.L.H."/>
            <person name="Warris S."/>
            <person name="Nguyen H.D.T."/>
            <person name="van Gent-Pelzer M.P.E."/>
            <person name="Joly D.L."/>
            <person name="van de Geest H.C."/>
            <person name="Bonants P.J.M."/>
            <person name="Smith D.S."/>
            <person name="Levesque C.A."/>
            <person name="van der Lee T.A.J."/>
        </authorList>
    </citation>
    <scope>NUCLEOTIDE SEQUENCE [LARGE SCALE GENOMIC DNA]</scope>
    <source>
        <strain evidence="10 11">JEL517</strain>
    </source>
</reference>
<dbReference type="InterPro" id="IPR001547">
    <property type="entry name" value="Glyco_hydro_5"/>
</dbReference>
<evidence type="ECO:0000256" key="1">
    <source>
        <dbReference type="ARBA" id="ARBA00001678"/>
    </source>
</evidence>
<dbReference type="EMBL" id="QEAO01000016">
    <property type="protein sequence ID" value="TPX33994.1"/>
    <property type="molecule type" value="Genomic_DNA"/>
</dbReference>
<comment type="caution">
    <text evidence="10">The sequence shown here is derived from an EMBL/GenBank/DDBJ whole genome shotgun (WGS) entry which is preliminary data.</text>
</comment>
<dbReference type="InterPro" id="IPR017853">
    <property type="entry name" value="GH"/>
</dbReference>
<dbReference type="STRING" id="1806994.A0A507C7E8"/>
<dbReference type="InterPro" id="IPR045053">
    <property type="entry name" value="MAN-like"/>
</dbReference>
<keyword evidence="8" id="KW-0326">Glycosidase</keyword>
<evidence type="ECO:0000256" key="6">
    <source>
        <dbReference type="ARBA" id="ARBA00022729"/>
    </source>
</evidence>
<feature type="domain" description="Glycoside hydrolase family 5" evidence="9">
    <location>
        <begin position="25"/>
        <end position="336"/>
    </location>
</feature>
<keyword evidence="5" id="KW-0964">Secreted</keyword>
<keyword evidence="11" id="KW-1185">Reference proteome</keyword>
<evidence type="ECO:0000256" key="8">
    <source>
        <dbReference type="ARBA" id="ARBA00023295"/>
    </source>
</evidence>
<dbReference type="Proteomes" id="UP000319731">
    <property type="component" value="Unassembled WGS sequence"/>
</dbReference>
<evidence type="ECO:0000256" key="4">
    <source>
        <dbReference type="ARBA" id="ARBA00012706"/>
    </source>
</evidence>
<keyword evidence="7" id="KW-0378">Hydrolase</keyword>
<evidence type="ECO:0000256" key="3">
    <source>
        <dbReference type="ARBA" id="ARBA00005641"/>
    </source>
</evidence>
<dbReference type="GO" id="GO:0005576">
    <property type="term" value="C:extracellular region"/>
    <property type="evidence" value="ECO:0007669"/>
    <property type="project" value="UniProtKB-SubCell"/>
</dbReference>
<dbReference type="PANTHER" id="PTHR31451:SF39">
    <property type="entry name" value="MANNAN ENDO-1,4-BETA-MANNOSIDASE 1"/>
    <property type="match status" value="1"/>
</dbReference>
<name>A0A507C7E8_9FUNG</name>
<evidence type="ECO:0000256" key="5">
    <source>
        <dbReference type="ARBA" id="ARBA00022525"/>
    </source>
</evidence>
<dbReference type="InterPro" id="IPR036116">
    <property type="entry name" value="FN3_sf"/>
</dbReference>
<comment type="similarity">
    <text evidence="3">Belongs to the glycosyl hydrolase 5 (cellulase A) family.</text>
</comment>
<dbReference type="Gene3D" id="2.60.40.10">
    <property type="entry name" value="Immunoglobulins"/>
    <property type="match status" value="1"/>
</dbReference>
<evidence type="ECO:0000259" key="9">
    <source>
        <dbReference type="Pfam" id="PF26410"/>
    </source>
</evidence>
<dbReference type="AlphaFoldDB" id="A0A507C7E8"/>
<dbReference type="SUPFAM" id="SSF51445">
    <property type="entry name" value="(Trans)glycosidases"/>
    <property type="match status" value="1"/>
</dbReference>
<proteinExistence type="inferred from homology"/>
<dbReference type="InterPro" id="IPR013783">
    <property type="entry name" value="Ig-like_fold"/>
</dbReference>
<evidence type="ECO:0000313" key="10">
    <source>
        <dbReference type="EMBL" id="TPX33994.1"/>
    </source>
</evidence>
<dbReference type="GO" id="GO:0016985">
    <property type="term" value="F:mannan endo-1,4-beta-mannosidase activity"/>
    <property type="evidence" value="ECO:0007669"/>
    <property type="project" value="UniProtKB-EC"/>
</dbReference>